<gene>
    <name evidence="2" type="ORF">BU16DRAFT_594310</name>
</gene>
<feature type="compositionally biased region" description="Basic and acidic residues" evidence="1">
    <location>
        <begin position="288"/>
        <end position="304"/>
    </location>
</feature>
<accession>A0A6A6QIX7</accession>
<name>A0A6A6QIX7_9PEZI</name>
<organism evidence="2 3">
    <name type="scientific">Lophium mytilinum</name>
    <dbReference type="NCBI Taxonomy" id="390894"/>
    <lineage>
        <taxon>Eukaryota</taxon>
        <taxon>Fungi</taxon>
        <taxon>Dikarya</taxon>
        <taxon>Ascomycota</taxon>
        <taxon>Pezizomycotina</taxon>
        <taxon>Dothideomycetes</taxon>
        <taxon>Pleosporomycetidae</taxon>
        <taxon>Mytilinidiales</taxon>
        <taxon>Mytilinidiaceae</taxon>
        <taxon>Lophium</taxon>
    </lineage>
</organism>
<feature type="compositionally biased region" description="Polar residues" evidence="1">
    <location>
        <begin position="78"/>
        <end position="91"/>
    </location>
</feature>
<evidence type="ECO:0000313" key="2">
    <source>
        <dbReference type="EMBL" id="KAF2491407.1"/>
    </source>
</evidence>
<keyword evidence="3" id="KW-1185">Reference proteome</keyword>
<sequence length="437" mass="48411">MSTNQLPTGMSARRVPVTGSAYNGDGTIPDHRNHWQSPNYDARPSIIQSGHGTQQNPAFGSPENLLSGPGHLHAGHGNQDSHSHNTSTSGALSIGTQNIYYMGDRTGTFPGPKDVEELQQQQAQSIIRAMNAPNQQQRGGAPSVGQPLVVAPKLEPRPESHTETVIAHVVRMAWRSLSEEDTEKIMQDRGKAALHNLTEPEIKLIEQAIRIYITICIERGFTHDEITHAIQETATRWDTAWMNPNNDSHRNPVIVDILKWCKEGCIDLNEVRTLIANAPARYLPFQSKKGENSQDPSQKAHDQVSKSPLRANGTSKQVLRQELGHPAPGNPRVSAMNNKHMENDFRAAAKAEEDRRFVVRMVEAHIQKIIKEGASLETAVRRITFAAMWPTGRPIDGVAQNSDHSLITQLINWGAKNSFKEGEIRRMVWGAAKKVCP</sequence>
<dbReference type="AlphaFoldDB" id="A0A6A6QIX7"/>
<feature type="region of interest" description="Disordered" evidence="1">
    <location>
        <begin position="24"/>
        <end position="91"/>
    </location>
</feature>
<dbReference type="OrthoDB" id="10414942at2759"/>
<feature type="region of interest" description="Disordered" evidence="1">
    <location>
        <begin position="286"/>
        <end position="312"/>
    </location>
</feature>
<protein>
    <submittedName>
        <fullName evidence="2">Uncharacterized protein</fullName>
    </submittedName>
</protein>
<dbReference type="EMBL" id="MU004195">
    <property type="protein sequence ID" value="KAF2491407.1"/>
    <property type="molecule type" value="Genomic_DNA"/>
</dbReference>
<reference evidence="2" key="1">
    <citation type="journal article" date="2020" name="Stud. Mycol.">
        <title>101 Dothideomycetes genomes: a test case for predicting lifestyles and emergence of pathogens.</title>
        <authorList>
            <person name="Haridas S."/>
            <person name="Albert R."/>
            <person name="Binder M."/>
            <person name="Bloem J."/>
            <person name="Labutti K."/>
            <person name="Salamov A."/>
            <person name="Andreopoulos B."/>
            <person name="Baker S."/>
            <person name="Barry K."/>
            <person name="Bills G."/>
            <person name="Bluhm B."/>
            <person name="Cannon C."/>
            <person name="Castanera R."/>
            <person name="Culley D."/>
            <person name="Daum C."/>
            <person name="Ezra D."/>
            <person name="Gonzalez J."/>
            <person name="Henrissat B."/>
            <person name="Kuo A."/>
            <person name="Liang C."/>
            <person name="Lipzen A."/>
            <person name="Lutzoni F."/>
            <person name="Magnuson J."/>
            <person name="Mondo S."/>
            <person name="Nolan M."/>
            <person name="Ohm R."/>
            <person name="Pangilinan J."/>
            <person name="Park H.-J."/>
            <person name="Ramirez L."/>
            <person name="Alfaro M."/>
            <person name="Sun H."/>
            <person name="Tritt A."/>
            <person name="Yoshinaga Y."/>
            <person name="Zwiers L.-H."/>
            <person name="Turgeon B."/>
            <person name="Goodwin S."/>
            <person name="Spatafora J."/>
            <person name="Crous P."/>
            <person name="Grigoriev I."/>
        </authorList>
    </citation>
    <scope>NUCLEOTIDE SEQUENCE</scope>
    <source>
        <strain evidence="2">CBS 269.34</strain>
    </source>
</reference>
<proteinExistence type="predicted"/>
<evidence type="ECO:0000313" key="3">
    <source>
        <dbReference type="Proteomes" id="UP000799750"/>
    </source>
</evidence>
<evidence type="ECO:0000256" key="1">
    <source>
        <dbReference type="SAM" id="MobiDB-lite"/>
    </source>
</evidence>
<dbReference type="Proteomes" id="UP000799750">
    <property type="component" value="Unassembled WGS sequence"/>
</dbReference>
<feature type="compositionally biased region" description="Polar residues" evidence="1">
    <location>
        <begin position="46"/>
        <end position="58"/>
    </location>
</feature>